<dbReference type="InterPro" id="IPR050322">
    <property type="entry name" value="Fe-S_cluster_asmbl/transfer"/>
</dbReference>
<evidence type="ECO:0000259" key="2">
    <source>
        <dbReference type="Pfam" id="PF01521"/>
    </source>
</evidence>
<keyword evidence="4" id="KW-1185">Reference proteome</keyword>
<evidence type="ECO:0000313" key="4">
    <source>
        <dbReference type="Proteomes" id="UP000722121"/>
    </source>
</evidence>
<comment type="caution">
    <text evidence="3">The sequence shown here is derived from an EMBL/GenBank/DDBJ whole genome shotgun (WGS) entry which is preliminary data.</text>
</comment>
<sequence length="191" mass="20687">MAIVRTMTIDEIFTLHPDKAQRLAQEMTNMGLHCVGCGAATWETLEAGMYGHSFGDDQVDGLIAKLNSILEETSDPDTITLTPFAASKYVTILEEEGKAGWGLRFEEKPGGCNGMEYLLDYSEKPSDGEEDGDKGDKVFVSEGVEIYVPKAQVEKLLGCVIDYVEGLQGAGFKISNPNVRSSCSCGTSHGY</sequence>
<dbReference type="Gene3D" id="2.60.300.12">
    <property type="entry name" value="HesB-like domain"/>
    <property type="match status" value="1"/>
</dbReference>
<dbReference type="Pfam" id="PF01521">
    <property type="entry name" value="Fe-S_biosyn"/>
    <property type="match status" value="1"/>
</dbReference>
<dbReference type="InterPro" id="IPR000361">
    <property type="entry name" value="ATAP_core_dom"/>
</dbReference>
<dbReference type="Gene3D" id="1.10.3910.10">
    <property type="entry name" value="SP0561-like"/>
    <property type="match status" value="1"/>
</dbReference>
<dbReference type="EMBL" id="JAFITR010000141">
    <property type="protein sequence ID" value="MBN4067429.1"/>
    <property type="molecule type" value="Genomic_DNA"/>
</dbReference>
<organism evidence="3 4">
    <name type="scientific">Simkania negevensis</name>
    <dbReference type="NCBI Taxonomy" id="83561"/>
    <lineage>
        <taxon>Bacteria</taxon>
        <taxon>Pseudomonadati</taxon>
        <taxon>Chlamydiota</taxon>
        <taxon>Chlamydiia</taxon>
        <taxon>Parachlamydiales</taxon>
        <taxon>Simkaniaceae</taxon>
        <taxon>Simkania</taxon>
    </lineage>
</organism>
<dbReference type="NCBIfam" id="TIGR00049">
    <property type="entry name" value="iron-sulfur cluster assembly accessory protein"/>
    <property type="match status" value="1"/>
</dbReference>
<comment type="similarity">
    <text evidence="1">Belongs to the HesB/IscA family.</text>
</comment>
<dbReference type="Proteomes" id="UP000722121">
    <property type="component" value="Unassembled WGS sequence"/>
</dbReference>
<evidence type="ECO:0000256" key="1">
    <source>
        <dbReference type="ARBA" id="ARBA00006718"/>
    </source>
</evidence>
<dbReference type="InterPro" id="IPR038062">
    <property type="entry name" value="ScdA-like_N_sf"/>
</dbReference>
<evidence type="ECO:0000313" key="3">
    <source>
        <dbReference type="EMBL" id="MBN4067429.1"/>
    </source>
</evidence>
<accession>A0ABS3ASB5</accession>
<name>A0ABS3ASB5_9BACT</name>
<dbReference type="InterPro" id="IPR016092">
    <property type="entry name" value="ATAP"/>
</dbReference>
<feature type="domain" description="Core" evidence="2">
    <location>
        <begin position="79"/>
        <end position="186"/>
    </location>
</feature>
<dbReference type="InterPro" id="IPR035903">
    <property type="entry name" value="HesB-like_dom_sf"/>
</dbReference>
<dbReference type="SUPFAM" id="SSF140683">
    <property type="entry name" value="SP0561-like"/>
    <property type="match status" value="1"/>
</dbReference>
<reference evidence="3 4" key="1">
    <citation type="submission" date="2021-02" db="EMBL/GenBank/DDBJ databases">
        <title>Activity-based single-cell genomes from oceanic crustal fluid captures similar information to metagenomic and metatranscriptomic surveys with orders of magnitude less sampling.</title>
        <authorList>
            <person name="D'Angelo T.S."/>
            <person name="Orcutt B.N."/>
        </authorList>
    </citation>
    <scope>NUCLEOTIDE SEQUENCE [LARGE SCALE GENOMIC DNA]</scope>
    <source>
        <strain evidence="3">AH-315-G07</strain>
    </source>
</reference>
<protein>
    <submittedName>
        <fullName evidence="3">Iron-sulfur cluster assembly accessory protein</fullName>
    </submittedName>
</protein>
<dbReference type="PANTHER" id="PTHR10072">
    <property type="entry name" value="IRON-SULFUR CLUSTER ASSEMBLY PROTEIN"/>
    <property type="match status" value="1"/>
</dbReference>
<dbReference type="SUPFAM" id="SSF89360">
    <property type="entry name" value="HesB-like domain"/>
    <property type="match status" value="1"/>
</dbReference>
<dbReference type="PANTHER" id="PTHR10072:SF41">
    <property type="entry name" value="IRON-SULFUR CLUSTER ASSEMBLY 1 HOMOLOG, MITOCHONDRIAL"/>
    <property type="match status" value="1"/>
</dbReference>
<gene>
    <name evidence="3" type="ORF">JYU14_05035</name>
</gene>
<proteinExistence type="inferred from homology"/>